<dbReference type="InterPro" id="IPR006716">
    <property type="entry name" value="ERG2_sigma1_rcpt-like"/>
</dbReference>
<evidence type="ECO:0000313" key="10">
    <source>
        <dbReference type="EMBL" id="CAE0253061.1"/>
    </source>
</evidence>
<dbReference type="EMBL" id="HBIB01023305">
    <property type="protein sequence ID" value="CAE0253057.1"/>
    <property type="molecule type" value="Transcribed_RNA"/>
</dbReference>
<dbReference type="PANTHER" id="PTHR10868">
    <property type="entry name" value="SIGMA 1-TYPE OPIOID RECEPTOR-RELATED"/>
    <property type="match status" value="1"/>
</dbReference>
<evidence type="ECO:0000256" key="2">
    <source>
        <dbReference type="ARBA" id="ARBA00007141"/>
    </source>
</evidence>
<evidence type="ECO:0000313" key="9">
    <source>
        <dbReference type="EMBL" id="CAE0253058.1"/>
    </source>
</evidence>
<dbReference type="EMBL" id="HBIB01023309">
    <property type="protein sequence ID" value="CAE0253061.1"/>
    <property type="molecule type" value="Transcribed_RNA"/>
</dbReference>
<keyword evidence="4" id="KW-0256">Endoplasmic reticulum</keyword>
<proteinExistence type="inferred from homology"/>
<organism evidence="8">
    <name type="scientific">Palpitomonas bilix</name>
    <dbReference type="NCBI Taxonomy" id="652834"/>
    <lineage>
        <taxon>Eukaryota</taxon>
        <taxon>Eukaryota incertae sedis</taxon>
    </lineage>
</organism>
<keyword evidence="5" id="KW-1133">Transmembrane helix</keyword>
<comment type="similarity">
    <text evidence="2 7">Belongs to the ERG2 family.</text>
</comment>
<evidence type="ECO:0000256" key="6">
    <source>
        <dbReference type="ARBA" id="ARBA00023136"/>
    </source>
</evidence>
<evidence type="ECO:0000313" key="8">
    <source>
        <dbReference type="EMBL" id="CAE0253057.1"/>
    </source>
</evidence>
<gene>
    <name evidence="8" type="ORF">PBIL07802_LOCUS15289</name>
    <name evidence="9" type="ORF">PBIL07802_LOCUS15290</name>
    <name evidence="10" type="ORF">PBIL07802_LOCUS15293</name>
</gene>
<accession>A0A7S3G703</accession>
<evidence type="ECO:0000256" key="5">
    <source>
        <dbReference type="ARBA" id="ARBA00022989"/>
    </source>
</evidence>
<evidence type="ECO:0000256" key="1">
    <source>
        <dbReference type="ARBA" id="ARBA00004586"/>
    </source>
</evidence>
<evidence type="ECO:0000256" key="7">
    <source>
        <dbReference type="RuleBase" id="RU368083"/>
    </source>
</evidence>
<evidence type="ECO:0000256" key="3">
    <source>
        <dbReference type="ARBA" id="ARBA00022692"/>
    </source>
</evidence>
<protein>
    <recommendedName>
        <fullName evidence="11">C-8 sterol isomerase</fullName>
    </recommendedName>
</protein>
<comment type="subcellular location">
    <subcellularLocation>
        <location evidence="1">Endoplasmic reticulum membrane</location>
    </subcellularLocation>
</comment>
<dbReference type="EMBL" id="HBIB01023306">
    <property type="protein sequence ID" value="CAE0253058.1"/>
    <property type="molecule type" value="Transcribed_RNA"/>
</dbReference>
<evidence type="ECO:0000256" key="4">
    <source>
        <dbReference type="ARBA" id="ARBA00022824"/>
    </source>
</evidence>
<reference evidence="8" key="1">
    <citation type="submission" date="2021-01" db="EMBL/GenBank/DDBJ databases">
        <authorList>
            <person name="Corre E."/>
            <person name="Pelletier E."/>
            <person name="Niang G."/>
            <person name="Scheremetjew M."/>
            <person name="Finn R."/>
            <person name="Kale V."/>
            <person name="Holt S."/>
            <person name="Cochrane G."/>
            <person name="Meng A."/>
            <person name="Brown T."/>
            <person name="Cohen L."/>
        </authorList>
    </citation>
    <scope>NUCLEOTIDE SEQUENCE</scope>
    <source>
        <strain evidence="8">NIES-2562</strain>
    </source>
</reference>
<keyword evidence="3" id="KW-0812">Transmembrane</keyword>
<dbReference type="GO" id="GO:0005789">
    <property type="term" value="C:endoplasmic reticulum membrane"/>
    <property type="evidence" value="ECO:0007669"/>
    <property type="project" value="UniProtKB-SubCell"/>
</dbReference>
<keyword evidence="6" id="KW-0472">Membrane</keyword>
<dbReference type="PANTHER" id="PTHR10868:SF1">
    <property type="entry name" value="SIGMA NON-OPIOID INTRACELLULAR RECEPTOR 1"/>
    <property type="match status" value="1"/>
</dbReference>
<dbReference type="Pfam" id="PF04622">
    <property type="entry name" value="ERG2_Sigma1R"/>
    <property type="match status" value="1"/>
</dbReference>
<dbReference type="AlphaFoldDB" id="A0A7S3G703"/>
<name>A0A7S3G703_9EUKA</name>
<evidence type="ECO:0008006" key="11">
    <source>
        <dbReference type="Google" id="ProtNLM"/>
    </source>
</evidence>
<sequence length="222" mass="24977">MKCWHSFPLLVALAAGGFFVLENIINTKTYLSDPATIEEIAKKSLSLEGGEFASPGERRQAIFANITAELQLRYGDHISQNPEWVFINAGGFIGTFCVLHASLTEYILIFGTPLVSSGHSGRYWADIYDTLVQGKYKQWPEGTTEYVVHGPGDTVVHKKWEGAMVYWDEHTWMLEYARGIIPSTLGFALADSLFSTQDFYTVFKTFKVYAQLVVPELLRGQF</sequence>